<accession>A0ACD5AD68</accession>
<sequence>MTDRELDPVLRELSDWEGDAPRLDPGARHRARARLLASMSGRRPLWQRPGLRIAASGLATAVIAATVLVAVREDGGTVTAQQQSLNARTVLVQAAAYDREHARPVTTPPRDDQFVYTREIVKETNAATGETTSYVDENWRSVDDKQRSWVMEIGKGRWSPPLAKNESRWPSQRWDTLKELPTDPDQLVFALLDRFGPGQTDSLDELSGEDWWTVQSSLTSLLTMVAVMPEGLRAAAYEALGKVPGVKAVPNQKDAKGRTGVAIIPTLGPDGHRTRDREAFIFDPKTYRFLGFWHVRTSGDGAARKTYSRLSCLDGWAITDKAKQRP</sequence>
<protein>
    <submittedName>
        <fullName evidence="1">CU044_5270 family protein</fullName>
    </submittedName>
</protein>
<evidence type="ECO:0000313" key="1">
    <source>
        <dbReference type="EMBL" id="WWQ63808.1"/>
    </source>
</evidence>
<proteinExistence type="predicted"/>
<dbReference type="Proteomes" id="UP001432251">
    <property type="component" value="Chromosome"/>
</dbReference>
<name>A0ACD5AD68_9ACTN</name>
<dbReference type="EMBL" id="CP146022">
    <property type="protein sequence ID" value="WWQ63808.1"/>
    <property type="molecule type" value="Genomic_DNA"/>
</dbReference>
<gene>
    <name evidence="1" type="ORF">V2W30_10955</name>
</gene>
<evidence type="ECO:0000313" key="2">
    <source>
        <dbReference type="Proteomes" id="UP001432251"/>
    </source>
</evidence>
<organism evidence="1 2">
    <name type="scientific">Streptomyces citrinus</name>
    <dbReference type="NCBI Taxonomy" id="3118173"/>
    <lineage>
        <taxon>Bacteria</taxon>
        <taxon>Bacillati</taxon>
        <taxon>Actinomycetota</taxon>
        <taxon>Actinomycetes</taxon>
        <taxon>Kitasatosporales</taxon>
        <taxon>Streptomycetaceae</taxon>
        <taxon>Streptomyces</taxon>
    </lineage>
</organism>
<reference evidence="1" key="1">
    <citation type="journal article" date="2025" name="Int. J. Syst. Evol. Microbiol.">
        <title>Streptomyces citrinus sp. nov., with yellow diffusible pigment.</title>
        <authorList>
            <person name="He Y."/>
            <person name="Yang E."/>
            <person name="Xu J."/>
            <person name="Sun Y."/>
            <person name="Sun L."/>
        </authorList>
    </citation>
    <scope>NUCLEOTIDE SEQUENCE</scope>
    <source>
        <strain evidence="1">Q6</strain>
    </source>
</reference>
<keyword evidence="2" id="KW-1185">Reference proteome</keyword>